<evidence type="ECO:0000313" key="2">
    <source>
        <dbReference type="EMBL" id="KAL0571016.1"/>
    </source>
</evidence>
<keyword evidence="3" id="KW-1185">Reference proteome</keyword>
<reference evidence="2 3" key="1">
    <citation type="submission" date="2024-02" db="EMBL/GenBank/DDBJ databases">
        <title>A draft genome for the cacao thread blight pathogen Marasmius crinis-equi.</title>
        <authorList>
            <person name="Cohen S.P."/>
            <person name="Baruah I.K."/>
            <person name="Amoako-Attah I."/>
            <person name="Bukari Y."/>
            <person name="Meinhardt L.W."/>
            <person name="Bailey B.A."/>
        </authorList>
    </citation>
    <scope>NUCLEOTIDE SEQUENCE [LARGE SCALE GENOMIC DNA]</scope>
    <source>
        <strain evidence="2 3">GH-76</strain>
    </source>
</reference>
<dbReference type="InterPro" id="IPR046528">
    <property type="entry name" value="DUF6593"/>
</dbReference>
<feature type="domain" description="DUF6593" evidence="1">
    <location>
        <begin position="2"/>
        <end position="151"/>
    </location>
</feature>
<dbReference type="Proteomes" id="UP001465976">
    <property type="component" value="Unassembled WGS sequence"/>
</dbReference>
<dbReference type="Pfam" id="PF20236">
    <property type="entry name" value="DUF6593"/>
    <property type="match status" value="1"/>
</dbReference>
<name>A0ABR3F706_9AGAR</name>
<evidence type="ECO:0000313" key="3">
    <source>
        <dbReference type="Proteomes" id="UP001465976"/>
    </source>
</evidence>
<gene>
    <name evidence="2" type="ORF">V5O48_010937</name>
</gene>
<dbReference type="EMBL" id="JBAHYK010000838">
    <property type="protein sequence ID" value="KAL0571016.1"/>
    <property type="molecule type" value="Genomic_DNA"/>
</dbReference>
<protein>
    <recommendedName>
        <fullName evidence="1">DUF6593 domain-containing protein</fullName>
    </recommendedName>
</protein>
<comment type="caution">
    <text evidence="2">The sequence shown here is derived from an EMBL/GenBank/DDBJ whole genome shotgun (WGS) entry which is preliminary data.</text>
</comment>
<evidence type="ECO:0000259" key="1">
    <source>
        <dbReference type="Pfam" id="PF20236"/>
    </source>
</evidence>
<organism evidence="2 3">
    <name type="scientific">Marasmius crinis-equi</name>
    <dbReference type="NCBI Taxonomy" id="585013"/>
    <lineage>
        <taxon>Eukaryota</taxon>
        <taxon>Fungi</taxon>
        <taxon>Dikarya</taxon>
        <taxon>Basidiomycota</taxon>
        <taxon>Agaricomycotina</taxon>
        <taxon>Agaricomycetes</taxon>
        <taxon>Agaricomycetidae</taxon>
        <taxon>Agaricales</taxon>
        <taxon>Marasmiineae</taxon>
        <taxon>Marasmiaceae</taxon>
        <taxon>Marasmius</taxon>
    </lineage>
</organism>
<accession>A0ABR3F706</accession>
<feature type="non-terminal residue" evidence="2">
    <location>
        <position position="1"/>
    </location>
</feature>
<proteinExistence type="predicted"/>
<sequence length="173" mass="18760">ESARNATLMLPSGQPVYQVSTPTRVFHTEQTTIAKFLPDGSSIAIGLVELHSFHTDICQITGRNVLPKSDGIFRSGISFTSSNGKQYTWKRKTSTALLTDKSGSTVATWERSHSGILSRNPRPAQLSVLSEGVQIIDEIVVTFMYIEQREQQLRRARGNAARGAGIASIAGAG</sequence>